<proteinExistence type="predicted"/>
<accession>A0A4Q7P5M6</accession>
<gene>
    <name evidence="1" type="ORF">BC751_0780</name>
</gene>
<keyword evidence="2" id="KW-1185">Reference proteome</keyword>
<dbReference type="EMBL" id="SGXG01000001">
    <property type="protein sequence ID" value="RZS95261.1"/>
    <property type="molecule type" value="Genomic_DNA"/>
</dbReference>
<name>A0A4Q7P5M6_9BACT</name>
<dbReference type="Proteomes" id="UP000292209">
    <property type="component" value="Unassembled WGS sequence"/>
</dbReference>
<evidence type="ECO:0000313" key="1">
    <source>
        <dbReference type="EMBL" id="RZS95261.1"/>
    </source>
</evidence>
<dbReference type="AlphaFoldDB" id="A0A4Q7P5M6"/>
<organism evidence="1 2">
    <name type="scientific">Cecembia calidifontis</name>
    <dbReference type="NCBI Taxonomy" id="1187080"/>
    <lineage>
        <taxon>Bacteria</taxon>
        <taxon>Pseudomonadati</taxon>
        <taxon>Bacteroidota</taxon>
        <taxon>Cytophagia</taxon>
        <taxon>Cytophagales</taxon>
        <taxon>Cyclobacteriaceae</taxon>
        <taxon>Cecembia</taxon>
    </lineage>
</organism>
<reference evidence="1 2" key="1">
    <citation type="submission" date="2019-02" db="EMBL/GenBank/DDBJ databases">
        <title>Genomic Encyclopedia of Archaeal and Bacterial Type Strains, Phase II (KMG-II): from individual species to whole genera.</title>
        <authorList>
            <person name="Goeker M."/>
        </authorList>
    </citation>
    <scope>NUCLEOTIDE SEQUENCE [LARGE SCALE GENOMIC DNA]</scope>
    <source>
        <strain evidence="1 2">DSM 21411</strain>
    </source>
</reference>
<protein>
    <submittedName>
        <fullName evidence="1">Uncharacterized protein</fullName>
    </submittedName>
</protein>
<sequence>MKIFIDILKLFSVQNLLNIKMTYLCMVSESKMNDQSRFLMNKKIVQMFILALFCTYNILSANTYQELGQVFFGTETKVDKAHQDFLNVYSETSALIVEEQVNEKEEKSDFPNNLFVLQNPTKQLIRNLSNIVSAHYFGIYFQKVPGFILYHNLKIPLSF</sequence>
<comment type="caution">
    <text evidence="1">The sequence shown here is derived from an EMBL/GenBank/DDBJ whole genome shotgun (WGS) entry which is preliminary data.</text>
</comment>
<evidence type="ECO:0000313" key="2">
    <source>
        <dbReference type="Proteomes" id="UP000292209"/>
    </source>
</evidence>